<evidence type="ECO:0000256" key="1">
    <source>
        <dbReference type="SAM" id="MobiDB-lite"/>
    </source>
</evidence>
<dbReference type="Proteomes" id="UP000579812">
    <property type="component" value="Unassembled WGS sequence"/>
</dbReference>
<evidence type="ECO:0000313" key="3">
    <source>
        <dbReference type="Proteomes" id="UP000579812"/>
    </source>
</evidence>
<dbReference type="AlphaFoldDB" id="A0A7J6D4Y1"/>
<comment type="caution">
    <text evidence="2">The sequence shown here is derived from an EMBL/GenBank/DDBJ whole genome shotgun (WGS) entry which is preliminary data.</text>
</comment>
<reference evidence="2 3" key="1">
    <citation type="submission" date="2020-04" db="EMBL/GenBank/DDBJ databases">
        <title>Chromosome-level genome assembly of a cyprinid fish Onychostoma macrolepis by integration of Nanopore Sequencing, Bionano and Hi-C technology.</title>
        <authorList>
            <person name="Wang D."/>
        </authorList>
    </citation>
    <scope>NUCLEOTIDE SEQUENCE [LARGE SCALE GENOMIC DNA]</scope>
    <source>
        <strain evidence="2">SWU-2019</strain>
        <tissue evidence="2">Muscle</tissue>
    </source>
</reference>
<protein>
    <submittedName>
        <fullName evidence="2">Uncharacterized protein</fullName>
    </submittedName>
</protein>
<keyword evidence="3" id="KW-1185">Reference proteome</keyword>
<organism evidence="2 3">
    <name type="scientific">Onychostoma macrolepis</name>
    <dbReference type="NCBI Taxonomy" id="369639"/>
    <lineage>
        <taxon>Eukaryota</taxon>
        <taxon>Metazoa</taxon>
        <taxon>Chordata</taxon>
        <taxon>Craniata</taxon>
        <taxon>Vertebrata</taxon>
        <taxon>Euteleostomi</taxon>
        <taxon>Actinopterygii</taxon>
        <taxon>Neopterygii</taxon>
        <taxon>Teleostei</taxon>
        <taxon>Ostariophysi</taxon>
        <taxon>Cypriniformes</taxon>
        <taxon>Cyprinidae</taxon>
        <taxon>Acrossocheilinae</taxon>
        <taxon>Onychostoma</taxon>
    </lineage>
</organism>
<accession>A0A7J6D4Y1</accession>
<gene>
    <name evidence="2" type="ORF">G5714_004531</name>
</gene>
<proteinExistence type="predicted"/>
<evidence type="ECO:0000313" key="2">
    <source>
        <dbReference type="EMBL" id="KAF4114308.1"/>
    </source>
</evidence>
<sequence>MLTASRLAHRNTSSKQPCGLSLFQPESSAPPVPSVESAAERIAEDLGHKSPEQLKPESSAIPVPSVESESSAEDLGHKSPEQCTEPLPSGNARIWCLHNWANVEKHFKNLQSWLQKIGTPLDVTTKTKGDAEDLKVTLGDMGQDHNISSALGDMMP</sequence>
<name>A0A7J6D4Y1_9TELE</name>
<feature type="compositionally biased region" description="Basic and acidic residues" evidence="1">
    <location>
        <begin position="38"/>
        <end position="55"/>
    </location>
</feature>
<dbReference type="EMBL" id="JAAMOB010000004">
    <property type="protein sequence ID" value="KAF4114308.1"/>
    <property type="molecule type" value="Genomic_DNA"/>
</dbReference>
<feature type="compositionally biased region" description="Low complexity" evidence="1">
    <location>
        <begin position="56"/>
        <end position="69"/>
    </location>
</feature>
<feature type="region of interest" description="Disordered" evidence="1">
    <location>
        <begin position="1"/>
        <end position="87"/>
    </location>
</feature>